<dbReference type="HOGENOM" id="CLU_2933093_0_0_9"/>
<name>L1QJB3_9CLOT</name>
<organism evidence="1 2">
    <name type="scientific">Clostridium celatum DSM 1785</name>
    <dbReference type="NCBI Taxonomy" id="545697"/>
    <lineage>
        <taxon>Bacteria</taxon>
        <taxon>Bacillati</taxon>
        <taxon>Bacillota</taxon>
        <taxon>Clostridia</taxon>
        <taxon>Eubacteriales</taxon>
        <taxon>Clostridiaceae</taxon>
        <taxon>Clostridium</taxon>
    </lineage>
</organism>
<gene>
    <name evidence="1" type="ORF">HMPREF0216_00946</name>
</gene>
<dbReference type="STRING" id="545697.HMPREF0216_00946"/>
<keyword evidence="2" id="KW-1185">Reference proteome</keyword>
<dbReference type="RefSeq" id="WP_005211577.1">
    <property type="nucleotide sequence ID" value="NZ_KB291618.1"/>
</dbReference>
<accession>L1QJB3</accession>
<protein>
    <submittedName>
        <fullName evidence="1">Uncharacterized protein</fullName>
    </submittedName>
</protein>
<reference evidence="1 2" key="1">
    <citation type="submission" date="2012-05" db="EMBL/GenBank/DDBJ databases">
        <authorList>
            <person name="Weinstock G."/>
            <person name="Sodergren E."/>
            <person name="Lobos E.A."/>
            <person name="Fulton L."/>
            <person name="Fulton R."/>
            <person name="Courtney L."/>
            <person name="Fronick C."/>
            <person name="O'Laughlin M."/>
            <person name="Godfrey J."/>
            <person name="Wilson R.M."/>
            <person name="Miner T."/>
            <person name="Farmer C."/>
            <person name="Delehaunty K."/>
            <person name="Cordes M."/>
            <person name="Minx P."/>
            <person name="Tomlinson C."/>
            <person name="Chen J."/>
            <person name="Wollam A."/>
            <person name="Pepin K.H."/>
            <person name="Bhonagiri V."/>
            <person name="Zhang X."/>
            <person name="Suruliraj S."/>
            <person name="Warren W."/>
            <person name="Mitreva M."/>
            <person name="Mardis E.R."/>
            <person name="Wilson R.K."/>
        </authorList>
    </citation>
    <scope>NUCLEOTIDE SEQUENCE [LARGE SCALE GENOMIC DNA]</scope>
    <source>
        <strain evidence="1 2">DSM 1785</strain>
    </source>
</reference>
<dbReference type="Proteomes" id="UP000010420">
    <property type="component" value="Unassembled WGS sequence"/>
</dbReference>
<evidence type="ECO:0000313" key="2">
    <source>
        <dbReference type="Proteomes" id="UP000010420"/>
    </source>
</evidence>
<proteinExistence type="predicted"/>
<dbReference type="PATRIC" id="fig|545697.3.peg.932"/>
<dbReference type="EMBL" id="AMEZ01000026">
    <property type="protein sequence ID" value="EKY28104.1"/>
    <property type="molecule type" value="Genomic_DNA"/>
</dbReference>
<evidence type="ECO:0000313" key="1">
    <source>
        <dbReference type="EMBL" id="EKY28104.1"/>
    </source>
</evidence>
<sequence length="60" mass="7014">MDELNSKTITINMISNILDEKSREGKAHKIKNLLNKYNAGKLIELDEKDYFDFIQEAKKL</sequence>
<dbReference type="AlphaFoldDB" id="L1QJB3"/>
<dbReference type="OrthoDB" id="9879432at2"/>
<comment type="caution">
    <text evidence="1">The sequence shown here is derived from an EMBL/GenBank/DDBJ whole genome shotgun (WGS) entry which is preliminary data.</text>
</comment>